<name>A0A9D1KGH8_9BACT</name>
<protein>
    <submittedName>
        <fullName evidence="1">Uncharacterized protein</fullName>
    </submittedName>
</protein>
<dbReference type="AlphaFoldDB" id="A0A9D1KGH8"/>
<comment type="caution">
    <text evidence="1">The sequence shown here is derived from an EMBL/GenBank/DDBJ whole genome shotgun (WGS) entry which is preliminary data.</text>
</comment>
<dbReference type="Pfam" id="PF15869">
    <property type="entry name" value="TolB_like"/>
    <property type="match status" value="1"/>
</dbReference>
<reference evidence="1" key="1">
    <citation type="submission" date="2020-10" db="EMBL/GenBank/DDBJ databases">
        <authorList>
            <person name="Gilroy R."/>
        </authorList>
    </citation>
    <scope>NUCLEOTIDE SEQUENCE</scope>
    <source>
        <strain evidence="1">ChiHecec2B26-709</strain>
    </source>
</reference>
<dbReference type="EMBL" id="DVLC01000047">
    <property type="protein sequence ID" value="HIT46706.1"/>
    <property type="molecule type" value="Genomic_DNA"/>
</dbReference>
<evidence type="ECO:0000313" key="1">
    <source>
        <dbReference type="EMBL" id="HIT46706.1"/>
    </source>
</evidence>
<reference evidence="1" key="2">
    <citation type="journal article" date="2021" name="PeerJ">
        <title>Extensive microbial diversity within the chicken gut microbiome revealed by metagenomics and culture.</title>
        <authorList>
            <person name="Gilroy R."/>
            <person name="Ravi A."/>
            <person name="Getino M."/>
            <person name="Pursley I."/>
            <person name="Horton D.L."/>
            <person name="Alikhan N.F."/>
            <person name="Baker D."/>
            <person name="Gharbi K."/>
            <person name="Hall N."/>
            <person name="Watson M."/>
            <person name="Adriaenssens E.M."/>
            <person name="Foster-Nyarko E."/>
            <person name="Jarju S."/>
            <person name="Secka A."/>
            <person name="Antonio M."/>
            <person name="Oren A."/>
            <person name="Chaudhuri R.R."/>
            <person name="La Ragione R."/>
            <person name="Hildebrand F."/>
            <person name="Pallen M.J."/>
        </authorList>
    </citation>
    <scope>NUCLEOTIDE SEQUENCE</scope>
    <source>
        <strain evidence="1">ChiHecec2B26-709</strain>
    </source>
</reference>
<proteinExistence type="predicted"/>
<evidence type="ECO:0000313" key="2">
    <source>
        <dbReference type="Proteomes" id="UP000886881"/>
    </source>
</evidence>
<accession>A0A9D1KGH8</accession>
<sequence>MLGAFYFAQLDSNKTTLIYDITLDKILKADTDSLLHQEYYPKELFECEGISRRISCICGYGDRLIALGNFEDARIVELVQGDSLQVLARYIPDTRKNRISDFQLQAFEGVIKANNTHQACVIACRYADQLEIVNLISGTPLIIKGPECFEPQYQVVTIGGGRALAHEEDERKGYVDVCCDDDYIYALYSGRFTNERNSSYGNIIRVFDWEGNYITNYMLDNEIISIDVVPVEQIIVGISSEGTIIKYSL</sequence>
<dbReference type="Proteomes" id="UP000886881">
    <property type="component" value="Unassembled WGS sequence"/>
</dbReference>
<gene>
    <name evidence="1" type="ORF">IAC35_02475</name>
</gene>
<organism evidence="1 2">
    <name type="scientific">Candidatus Cryptobacteroides merdipullorum</name>
    <dbReference type="NCBI Taxonomy" id="2840771"/>
    <lineage>
        <taxon>Bacteria</taxon>
        <taxon>Pseudomonadati</taxon>
        <taxon>Bacteroidota</taxon>
        <taxon>Bacteroidia</taxon>
        <taxon>Bacteroidales</taxon>
        <taxon>Candidatus Cryptobacteroides</taxon>
    </lineage>
</organism>